<feature type="transmembrane region" description="Helical" evidence="1">
    <location>
        <begin position="81"/>
        <end position="101"/>
    </location>
</feature>
<keyword evidence="1" id="KW-0472">Membrane</keyword>
<feature type="transmembrane region" description="Helical" evidence="1">
    <location>
        <begin position="113"/>
        <end position="132"/>
    </location>
</feature>
<gene>
    <name evidence="2" type="ORF">SAMN04489844_3791</name>
</gene>
<sequence length="154" mass="16262">MTPPLRRTLLAVTAFLGLYVGGWSAFAPQSFYDSFPGLGFIWISIDGAYNEHLIRDVGTLNLGLAAATIFAAFLRGDAALAASRTVGIAWVVFSVPHLAYHLQHLDGLGPVDVAAQIVSVASTGVLGLLLMLDDVKARVRRVGRSTSSAPPRSG</sequence>
<organism evidence="2 3">
    <name type="scientific">Nocardioides exalbidus</name>
    <dbReference type="NCBI Taxonomy" id="402596"/>
    <lineage>
        <taxon>Bacteria</taxon>
        <taxon>Bacillati</taxon>
        <taxon>Actinomycetota</taxon>
        <taxon>Actinomycetes</taxon>
        <taxon>Propionibacteriales</taxon>
        <taxon>Nocardioidaceae</taxon>
        <taxon>Nocardioides</taxon>
    </lineage>
</organism>
<dbReference type="Proteomes" id="UP000198742">
    <property type="component" value="Unassembled WGS sequence"/>
</dbReference>
<accession>A0A1H4YEM4</accession>
<evidence type="ECO:0000313" key="2">
    <source>
        <dbReference type="EMBL" id="SED15464.1"/>
    </source>
</evidence>
<evidence type="ECO:0008006" key="4">
    <source>
        <dbReference type="Google" id="ProtNLM"/>
    </source>
</evidence>
<dbReference type="EMBL" id="FNRT01000002">
    <property type="protein sequence ID" value="SED15464.1"/>
    <property type="molecule type" value="Genomic_DNA"/>
</dbReference>
<name>A0A1H4YEM4_9ACTN</name>
<proteinExistence type="predicted"/>
<protein>
    <recommendedName>
        <fullName evidence="4">SPW repeat-containing protein</fullName>
    </recommendedName>
</protein>
<evidence type="ECO:0000256" key="1">
    <source>
        <dbReference type="SAM" id="Phobius"/>
    </source>
</evidence>
<evidence type="ECO:0000313" key="3">
    <source>
        <dbReference type="Proteomes" id="UP000198742"/>
    </source>
</evidence>
<keyword evidence="1" id="KW-1133">Transmembrane helix</keyword>
<dbReference type="RefSeq" id="WP_175539748.1">
    <property type="nucleotide sequence ID" value="NZ_FNRT01000002.1"/>
</dbReference>
<dbReference type="STRING" id="402596.SAMN04489844_3791"/>
<keyword evidence="1" id="KW-0812">Transmembrane</keyword>
<feature type="transmembrane region" description="Helical" evidence="1">
    <location>
        <begin position="57"/>
        <end position="74"/>
    </location>
</feature>
<reference evidence="3" key="1">
    <citation type="submission" date="2016-10" db="EMBL/GenBank/DDBJ databases">
        <authorList>
            <person name="Varghese N."/>
            <person name="Submissions S."/>
        </authorList>
    </citation>
    <scope>NUCLEOTIDE SEQUENCE [LARGE SCALE GENOMIC DNA]</scope>
    <source>
        <strain evidence="3">DSM 22017</strain>
    </source>
</reference>
<keyword evidence="3" id="KW-1185">Reference proteome</keyword>
<dbReference type="AlphaFoldDB" id="A0A1H4YEM4"/>